<dbReference type="EMBL" id="AYYI01000001">
    <property type="protein sequence ID" value="KRN00192.1"/>
    <property type="molecule type" value="Genomic_DNA"/>
</dbReference>
<dbReference type="InterPro" id="IPR021321">
    <property type="entry name" value="DUF2922"/>
</dbReference>
<dbReference type="Proteomes" id="UP000051638">
    <property type="component" value="Unassembled WGS sequence"/>
</dbReference>
<sequence length="114" mass="13046">MARQSALTRNQQWPQAFIEATATHAERSFYMKQLDMEFKSEAGKTKHMRLNYAAQDLDETTVKTAMQTIADLKMFEIDAVNPYALPIKAQYIERNVTPIFGSEEDKQLAKAAQE</sequence>
<dbReference type="Pfam" id="PF11148">
    <property type="entry name" value="DUF2922"/>
    <property type="match status" value="1"/>
</dbReference>
<name>A0A0R2D814_9LACO</name>
<organism evidence="1 2">
    <name type="scientific">Loigolactobacillus rennini DSM 20253</name>
    <dbReference type="NCBI Taxonomy" id="1423796"/>
    <lineage>
        <taxon>Bacteria</taxon>
        <taxon>Bacillati</taxon>
        <taxon>Bacillota</taxon>
        <taxon>Bacilli</taxon>
        <taxon>Lactobacillales</taxon>
        <taxon>Lactobacillaceae</taxon>
        <taxon>Loigolactobacillus</taxon>
    </lineage>
</organism>
<evidence type="ECO:0000313" key="2">
    <source>
        <dbReference type="Proteomes" id="UP000051638"/>
    </source>
</evidence>
<protein>
    <submittedName>
        <fullName evidence="1">Uncharacterized protein</fullName>
    </submittedName>
</protein>
<accession>A0A0R2D814</accession>
<proteinExistence type="predicted"/>
<gene>
    <name evidence="1" type="ORF">FC24_GL000020</name>
</gene>
<evidence type="ECO:0000313" key="1">
    <source>
        <dbReference type="EMBL" id="KRN00192.1"/>
    </source>
</evidence>
<comment type="caution">
    <text evidence="1">The sequence shown here is derived from an EMBL/GenBank/DDBJ whole genome shotgun (WGS) entry which is preliminary data.</text>
</comment>
<dbReference type="AlphaFoldDB" id="A0A0R2D814"/>
<dbReference type="PATRIC" id="fig|1423796.3.peg.19"/>
<dbReference type="STRING" id="1423796.FC24_GL000020"/>
<reference evidence="1 2" key="1">
    <citation type="journal article" date="2015" name="Genome Announc.">
        <title>Expanding the biotechnology potential of lactobacilli through comparative genomics of 213 strains and associated genera.</title>
        <authorList>
            <person name="Sun Z."/>
            <person name="Harris H.M."/>
            <person name="McCann A."/>
            <person name="Guo C."/>
            <person name="Argimon S."/>
            <person name="Zhang W."/>
            <person name="Yang X."/>
            <person name="Jeffery I.B."/>
            <person name="Cooney J.C."/>
            <person name="Kagawa T.F."/>
            <person name="Liu W."/>
            <person name="Song Y."/>
            <person name="Salvetti E."/>
            <person name="Wrobel A."/>
            <person name="Rasinkangas P."/>
            <person name="Parkhill J."/>
            <person name="Rea M.C."/>
            <person name="O'Sullivan O."/>
            <person name="Ritari J."/>
            <person name="Douillard F.P."/>
            <person name="Paul Ross R."/>
            <person name="Yang R."/>
            <person name="Briner A.E."/>
            <person name="Felis G.E."/>
            <person name="de Vos W.M."/>
            <person name="Barrangou R."/>
            <person name="Klaenhammer T.R."/>
            <person name="Caufield P.W."/>
            <person name="Cui Y."/>
            <person name="Zhang H."/>
            <person name="O'Toole P.W."/>
        </authorList>
    </citation>
    <scope>NUCLEOTIDE SEQUENCE [LARGE SCALE GENOMIC DNA]</scope>
    <source>
        <strain evidence="1 2">DSM 20253</strain>
    </source>
</reference>
<keyword evidence="2" id="KW-1185">Reference proteome</keyword>